<evidence type="ECO:0000313" key="2">
    <source>
        <dbReference type="Proteomes" id="UP001596540"/>
    </source>
</evidence>
<comment type="caution">
    <text evidence="1">The sequence shown here is derived from an EMBL/GenBank/DDBJ whole genome shotgun (WGS) entry which is preliminary data.</text>
</comment>
<dbReference type="SUPFAM" id="SSF160631">
    <property type="entry name" value="SMI1/KNR4-like"/>
    <property type="match status" value="1"/>
</dbReference>
<sequence length="185" mass="19761">MWPDASDTEPAALRAAFGHVPLGPPLGPAGVREREEAFGVTLPEPYRSLVAVIGDGCPGGPPFYGLLRLDDSLTGGDGSVRAEGIDLTRPFPLTETWAWRDDPRPDAVVEPLVAEAWTSGTLPLGTDGCGMDWRLVITGPQRGRVWWFCEDGAQPLAGPFSTAGPGLLGWVRHWAAGRDWFDTGG</sequence>
<dbReference type="RefSeq" id="WP_379869941.1">
    <property type="nucleotide sequence ID" value="NZ_JBHTBH010000003.1"/>
</dbReference>
<protein>
    <recommendedName>
        <fullName evidence="3">Knr4/Smi1-like domain-containing protein</fullName>
    </recommendedName>
</protein>
<evidence type="ECO:0000313" key="1">
    <source>
        <dbReference type="EMBL" id="MFC7327570.1"/>
    </source>
</evidence>
<dbReference type="InterPro" id="IPR037883">
    <property type="entry name" value="Knr4/Smi1-like_sf"/>
</dbReference>
<reference evidence="2" key="1">
    <citation type="journal article" date="2019" name="Int. J. Syst. Evol. Microbiol.">
        <title>The Global Catalogue of Microorganisms (GCM) 10K type strain sequencing project: providing services to taxonomists for standard genome sequencing and annotation.</title>
        <authorList>
            <consortium name="The Broad Institute Genomics Platform"/>
            <consortium name="The Broad Institute Genome Sequencing Center for Infectious Disease"/>
            <person name="Wu L."/>
            <person name="Ma J."/>
        </authorList>
    </citation>
    <scope>NUCLEOTIDE SEQUENCE [LARGE SCALE GENOMIC DNA]</scope>
    <source>
        <strain evidence="2">CGMCC 4.7382</strain>
    </source>
</reference>
<name>A0ABW2KES5_9ACTN</name>
<organism evidence="1 2">
    <name type="scientific">Marinactinospora rubrisoli</name>
    <dbReference type="NCBI Taxonomy" id="2715399"/>
    <lineage>
        <taxon>Bacteria</taxon>
        <taxon>Bacillati</taxon>
        <taxon>Actinomycetota</taxon>
        <taxon>Actinomycetes</taxon>
        <taxon>Streptosporangiales</taxon>
        <taxon>Nocardiopsidaceae</taxon>
        <taxon>Marinactinospora</taxon>
    </lineage>
</organism>
<dbReference type="Proteomes" id="UP001596540">
    <property type="component" value="Unassembled WGS sequence"/>
</dbReference>
<proteinExistence type="predicted"/>
<accession>A0ABW2KES5</accession>
<keyword evidence="2" id="KW-1185">Reference proteome</keyword>
<evidence type="ECO:0008006" key="3">
    <source>
        <dbReference type="Google" id="ProtNLM"/>
    </source>
</evidence>
<gene>
    <name evidence="1" type="ORF">ACFQRF_07415</name>
</gene>
<dbReference type="EMBL" id="JBHTBH010000003">
    <property type="protein sequence ID" value="MFC7327570.1"/>
    <property type="molecule type" value="Genomic_DNA"/>
</dbReference>